<keyword evidence="1" id="KW-0560">Oxidoreductase</keyword>
<dbReference type="AlphaFoldDB" id="A0A6B0Y479"/>
<dbReference type="PANTHER" id="PTHR43818">
    <property type="entry name" value="BCDNA.GH03377"/>
    <property type="match status" value="1"/>
</dbReference>
<dbReference type="Gene3D" id="3.40.50.720">
    <property type="entry name" value="NAD(P)-binding Rossmann-like Domain"/>
    <property type="match status" value="1"/>
</dbReference>
<evidence type="ECO:0000259" key="2">
    <source>
        <dbReference type="Pfam" id="PF01408"/>
    </source>
</evidence>
<feature type="domain" description="GFO/IDH/MocA-like oxidoreductase" evidence="3">
    <location>
        <begin position="134"/>
        <end position="268"/>
    </location>
</feature>
<dbReference type="EMBL" id="VXRY01000429">
    <property type="protein sequence ID" value="MXY34510.1"/>
    <property type="molecule type" value="Genomic_DNA"/>
</dbReference>
<name>A0A6B0Y479_9RHOB</name>
<dbReference type="InterPro" id="IPR036291">
    <property type="entry name" value="NAD(P)-bd_dom_sf"/>
</dbReference>
<evidence type="ECO:0000256" key="1">
    <source>
        <dbReference type="ARBA" id="ARBA00023002"/>
    </source>
</evidence>
<proteinExistence type="predicted"/>
<dbReference type="Pfam" id="PF01408">
    <property type="entry name" value="GFO_IDH_MocA"/>
    <property type="match status" value="1"/>
</dbReference>
<protein>
    <submittedName>
        <fullName evidence="4">Gfo/Idh/MocA family oxidoreductase</fullName>
    </submittedName>
</protein>
<dbReference type="InterPro" id="IPR050463">
    <property type="entry name" value="Gfo/Idh/MocA_oxidrdct_glycsds"/>
</dbReference>
<evidence type="ECO:0000313" key="4">
    <source>
        <dbReference type="EMBL" id="MXY34510.1"/>
    </source>
</evidence>
<dbReference type="InterPro" id="IPR055170">
    <property type="entry name" value="GFO_IDH_MocA-like_dom"/>
</dbReference>
<feature type="domain" description="Gfo/Idh/MocA-like oxidoreductase N-terminal" evidence="2">
    <location>
        <begin position="8"/>
        <end position="122"/>
    </location>
</feature>
<dbReference type="PANTHER" id="PTHR43818:SF11">
    <property type="entry name" value="BCDNA.GH03377"/>
    <property type="match status" value="1"/>
</dbReference>
<sequence length="394" mass="42369">MVDSTKSFRVGLIGTGRISDIYLSNCAKFNGLDIVSCGSLDMGESRAKAAEFGVPRVANPEEIIADPTVDAILNLTVPAAHAEVSLAALGAGKHVHSEKPFVTDLSDGPRILDLAACKGLLVGNAPDTFLGGRWQTVRKLLDRGAIGEPTGVSAFVPTHGVERHHPNPDFYYAKGGGPLLDLGPYYLAAMVFCLGPIRRVAGMARKTFPERMIENGPRNGEMMPVEVDTHCLSMFEFESGVIGQMMVSFDVWESETPRLEVYGTDGTICIPDPDPGDGANVFQGPVWIRTRETSRWTMRPRPKAPVDWEVAENTHGLNLDARGVGLAELAQAASDQREPRAGGALGYHVCEVMQGMLRSPGLGRFVDIESTCGRPAMLPESTETGLNVDLGLPE</sequence>
<reference evidence="4" key="1">
    <citation type="submission" date="2019-09" db="EMBL/GenBank/DDBJ databases">
        <title>Characterisation of the sponge microbiome using genome-centric metagenomics.</title>
        <authorList>
            <person name="Engelberts J.P."/>
            <person name="Robbins S.J."/>
            <person name="De Goeij J.M."/>
            <person name="Aranda M."/>
            <person name="Bell S.C."/>
            <person name="Webster N.S."/>
        </authorList>
    </citation>
    <scope>NUCLEOTIDE SEQUENCE</scope>
    <source>
        <strain evidence="4">SB0664_bin_43</strain>
    </source>
</reference>
<gene>
    <name evidence="4" type="ORF">F4Y60_10590</name>
</gene>
<dbReference type="GO" id="GO:0016491">
    <property type="term" value="F:oxidoreductase activity"/>
    <property type="evidence" value="ECO:0007669"/>
    <property type="project" value="UniProtKB-KW"/>
</dbReference>
<accession>A0A6B0Y479</accession>
<dbReference type="Gene3D" id="3.30.360.10">
    <property type="entry name" value="Dihydrodipicolinate Reductase, domain 2"/>
    <property type="match status" value="1"/>
</dbReference>
<dbReference type="SUPFAM" id="SSF51735">
    <property type="entry name" value="NAD(P)-binding Rossmann-fold domains"/>
    <property type="match status" value="1"/>
</dbReference>
<dbReference type="GO" id="GO:0000166">
    <property type="term" value="F:nucleotide binding"/>
    <property type="evidence" value="ECO:0007669"/>
    <property type="project" value="InterPro"/>
</dbReference>
<dbReference type="SUPFAM" id="SSF55347">
    <property type="entry name" value="Glyceraldehyde-3-phosphate dehydrogenase-like, C-terminal domain"/>
    <property type="match status" value="1"/>
</dbReference>
<comment type="caution">
    <text evidence="4">The sequence shown here is derived from an EMBL/GenBank/DDBJ whole genome shotgun (WGS) entry which is preliminary data.</text>
</comment>
<organism evidence="4">
    <name type="scientific">Boseongicola sp. SB0664_bin_43</name>
    <dbReference type="NCBI Taxonomy" id="2604844"/>
    <lineage>
        <taxon>Bacteria</taxon>
        <taxon>Pseudomonadati</taxon>
        <taxon>Pseudomonadota</taxon>
        <taxon>Alphaproteobacteria</taxon>
        <taxon>Rhodobacterales</taxon>
        <taxon>Paracoccaceae</taxon>
        <taxon>Boseongicola</taxon>
    </lineage>
</organism>
<evidence type="ECO:0000259" key="3">
    <source>
        <dbReference type="Pfam" id="PF22725"/>
    </source>
</evidence>
<dbReference type="InterPro" id="IPR000683">
    <property type="entry name" value="Gfo/Idh/MocA-like_OxRdtase_N"/>
</dbReference>
<dbReference type="Pfam" id="PF22725">
    <property type="entry name" value="GFO_IDH_MocA_C3"/>
    <property type="match status" value="1"/>
</dbReference>